<sequence>MNFTIKLKKIKSIEVIEGYWKNEDYINLLELFDYTEANKVPELELFDMLSMAISDFEPNEAATIVLSYKLKNVLKESQIANLSHEMLIDKIAEEYPDISLHYPLFNINQLLYQTYNGKFPKTLASVIDIELIFEEKINITKEIVLRSISDLLSAKSLMKRLFNDQLDSEKEFDDAESIIWELKSVDENLYQIITSDYWLNNEDFERDEFSGELSEEEINHSN</sequence>
<dbReference type="AlphaFoldDB" id="A0A3L9YF23"/>
<organism evidence="1 2">
    <name type="scientific">Ulvibacter antarcticus</name>
    <dbReference type="NCBI Taxonomy" id="442714"/>
    <lineage>
        <taxon>Bacteria</taxon>
        <taxon>Pseudomonadati</taxon>
        <taxon>Bacteroidota</taxon>
        <taxon>Flavobacteriia</taxon>
        <taxon>Flavobacteriales</taxon>
        <taxon>Flavobacteriaceae</taxon>
        <taxon>Ulvibacter</taxon>
    </lineage>
</organism>
<evidence type="ECO:0000313" key="1">
    <source>
        <dbReference type="EMBL" id="RMA58077.1"/>
    </source>
</evidence>
<protein>
    <submittedName>
        <fullName evidence="1">Uncharacterized protein</fullName>
    </submittedName>
</protein>
<gene>
    <name evidence="1" type="ORF">BXY75_2885</name>
</gene>
<comment type="caution">
    <text evidence="1">The sequence shown here is derived from an EMBL/GenBank/DDBJ whole genome shotgun (WGS) entry which is preliminary data.</text>
</comment>
<reference evidence="1 2" key="1">
    <citation type="submission" date="2018-10" db="EMBL/GenBank/DDBJ databases">
        <title>Genomic Encyclopedia of Archaeal and Bacterial Type Strains, Phase II (KMG-II): from individual species to whole genera.</title>
        <authorList>
            <person name="Goeker M."/>
        </authorList>
    </citation>
    <scope>NUCLEOTIDE SEQUENCE [LARGE SCALE GENOMIC DNA]</scope>
    <source>
        <strain evidence="1 2">DSM 23424</strain>
    </source>
</reference>
<name>A0A3L9YF23_9FLAO</name>
<evidence type="ECO:0000313" key="2">
    <source>
        <dbReference type="Proteomes" id="UP000271339"/>
    </source>
</evidence>
<accession>A0A3L9YF23</accession>
<dbReference type="RefSeq" id="WP_121908411.1">
    <property type="nucleotide sequence ID" value="NZ_REFC01000014.1"/>
</dbReference>
<dbReference type="Proteomes" id="UP000271339">
    <property type="component" value="Unassembled WGS sequence"/>
</dbReference>
<proteinExistence type="predicted"/>
<keyword evidence="2" id="KW-1185">Reference proteome</keyword>
<dbReference type="OrthoDB" id="1118033at2"/>
<dbReference type="EMBL" id="REFC01000014">
    <property type="protein sequence ID" value="RMA58077.1"/>
    <property type="molecule type" value="Genomic_DNA"/>
</dbReference>